<dbReference type="EC" id="2.4.-.-" evidence="2"/>
<dbReference type="PANTHER" id="PTHR22916">
    <property type="entry name" value="GLYCOSYLTRANSFERASE"/>
    <property type="match status" value="1"/>
</dbReference>
<dbReference type="InterPro" id="IPR001173">
    <property type="entry name" value="Glyco_trans_2-like"/>
</dbReference>
<dbReference type="Gene3D" id="3.90.550.10">
    <property type="entry name" value="Spore Coat Polysaccharide Biosynthesis Protein SpsA, Chain A"/>
    <property type="match status" value="1"/>
</dbReference>
<accession>A0ABZ3E168</accession>
<keyword evidence="2" id="KW-0808">Transferase</keyword>
<keyword evidence="3" id="KW-1185">Reference proteome</keyword>
<reference evidence="2 3" key="1">
    <citation type="submission" date="2024-04" db="EMBL/GenBank/DDBJ databases">
        <title>Marinobacter sp. SBY-1.</title>
        <authorList>
            <person name="Pan C."/>
        </authorList>
    </citation>
    <scope>NUCLEOTIDE SEQUENCE [LARGE SCALE GENOMIC DNA]</scope>
    <source>
        <strain evidence="2 3">SBY-1</strain>
    </source>
</reference>
<keyword evidence="2" id="KW-0328">Glycosyltransferase</keyword>
<evidence type="ECO:0000313" key="2">
    <source>
        <dbReference type="EMBL" id="XAF52696.1"/>
    </source>
</evidence>
<name>A0ABZ3E168_9GAMM</name>
<gene>
    <name evidence="2" type="ORF">AAGT77_12315</name>
</gene>
<dbReference type="SUPFAM" id="SSF53448">
    <property type="entry name" value="Nucleotide-diphospho-sugar transferases"/>
    <property type="match status" value="1"/>
</dbReference>
<dbReference type="EMBL" id="CP152380">
    <property type="protein sequence ID" value="XAF52696.1"/>
    <property type="molecule type" value="Genomic_DNA"/>
</dbReference>
<feature type="domain" description="Glycosyltransferase 2-like" evidence="1">
    <location>
        <begin position="10"/>
        <end position="151"/>
    </location>
</feature>
<dbReference type="Pfam" id="PF00535">
    <property type="entry name" value="Glycos_transf_2"/>
    <property type="match status" value="1"/>
</dbReference>
<organism evidence="2 3">
    <name type="scientific">Marinobacter alkaliphilus</name>
    <dbReference type="NCBI Taxonomy" id="254719"/>
    <lineage>
        <taxon>Bacteria</taxon>
        <taxon>Pseudomonadati</taxon>
        <taxon>Pseudomonadota</taxon>
        <taxon>Gammaproteobacteria</taxon>
        <taxon>Pseudomonadales</taxon>
        <taxon>Marinobacteraceae</taxon>
        <taxon>Marinobacter</taxon>
    </lineage>
</organism>
<proteinExistence type="predicted"/>
<dbReference type="InterPro" id="IPR029044">
    <property type="entry name" value="Nucleotide-diphossugar_trans"/>
</dbReference>
<evidence type="ECO:0000313" key="3">
    <source>
        <dbReference type="Proteomes" id="UP001445268"/>
    </source>
</evidence>
<dbReference type="CDD" id="cd06433">
    <property type="entry name" value="GT_2_WfgS_like"/>
    <property type="match status" value="1"/>
</dbReference>
<protein>
    <submittedName>
        <fullName evidence="2">Glycosyltransferase family 2 protein</fullName>
        <ecNumber evidence="2">2.4.-.-</ecNumber>
    </submittedName>
</protein>
<dbReference type="PANTHER" id="PTHR22916:SF3">
    <property type="entry name" value="UDP-GLCNAC:BETAGAL BETA-1,3-N-ACETYLGLUCOSAMINYLTRANSFERASE-LIKE PROTEIN 1"/>
    <property type="match status" value="1"/>
</dbReference>
<dbReference type="RefSeq" id="WP_342630743.1">
    <property type="nucleotide sequence ID" value="NZ_CP115811.1"/>
</dbReference>
<evidence type="ECO:0000259" key="1">
    <source>
        <dbReference type="Pfam" id="PF00535"/>
    </source>
</evidence>
<sequence length="262" mass="29839">MSSFVKPKVSVITVCFNSESTIRDTIESVRDQSYGNIEHIIVDGGSSDGTMNVVSEYVDCLGLVVSEPDDGLYDAMNKGIKLASGDIVGILNSDDFYECNDVIEAVVDSFVDDPQLDIVFGDVVFVQPEDLQTISRYYRAGHFRPWKLRFGWMPPHPATFVKRSVYERYGCYRLDMKISADYEIFVRWLSQARLKHRWIDRVIVRMRAGGLSTAGFQSSLTLNREIVRACREHGLYTNLLLVLTKIPFKLLELARRPRGYSD</sequence>
<dbReference type="Proteomes" id="UP001445268">
    <property type="component" value="Chromosome"/>
</dbReference>
<dbReference type="GO" id="GO:0016757">
    <property type="term" value="F:glycosyltransferase activity"/>
    <property type="evidence" value="ECO:0007669"/>
    <property type="project" value="UniProtKB-KW"/>
</dbReference>